<dbReference type="Pfam" id="PF07690">
    <property type="entry name" value="MFS_1"/>
    <property type="match status" value="1"/>
</dbReference>
<dbReference type="STRING" id="415015.SAMN05660462_01098"/>
<evidence type="ECO:0000256" key="5">
    <source>
        <dbReference type="ARBA" id="ARBA00023136"/>
    </source>
</evidence>
<evidence type="ECO:0000313" key="8">
    <source>
        <dbReference type="EMBL" id="SDY87563.1"/>
    </source>
</evidence>
<evidence type="ECO:0000256" key="3">
    <source>
        <dbReference type="ARBA" id="ARBA00022692"/>
    </source>
</evidence>
<keyword evidence="3 6" id="KW-0812">Transmembrane</keyword>
<evidence type="ECO:0000256" key="1">
    <source>
        <dbReference type="ARBA" id="ARBA00004651"/>
    </source>
</evidence>
<dbReference type="PROSITE" id="PS50850">
    <property type="entry name" value="MFS"/>
    <property type="match status" value="1"/>
</dbReference>
<feature type="transmembrane region" description="Helical" evidence="6">
    <location>
        <begin position="95"/>
        <end position="111"/>
    </location>
</feature>
<reference evidence="9" key="1">
    <citation type="submission" date="2016-10" db="EMBL/GenBank/DDBJ databases">
        <authorList>
            <person name="Varghese N."/>
            <person name="Submissions S."/>
        </authorList>
    </citation>
    <scope>NUCLEOTIDE SEQUENCE [LARGE SCALE GENOMIC DNA]</scope>
    <source>
        <strain evidence="9">DSM 21650</strain>
    </source>
</reference>
<dbReference type="SUPFAM" id="SSF103473">
    <property type="entry name" value="MFS general substrate transporter"/>
    <property type="match status" value="1"/>
</dbReference>
<sequence length="407" mass="45303">MLALSKYSDKGANKRDMMNNAKEKNNRLLIAFIFIIMILSAISDNVRGIFVPSFKSDFSVSNTQIGTIIVIGSIGYIIFSYLGGILCEIIGHKKVLLIGTGFMTLSLITLSQSPNFIILLIGMFLLNAGWSLIGISINTMVPLLAAGFNAILMNLIHFSYGIGATITQKATGTLLYKGIDWRSIYLYIAILFGIVFITFIPVKTPFIRKAQKDSKIDYGYIFKNKVLYFYMIGLGLYVSSEMATSNWFVNYMKEAYNISENVGTYYTTVFFGIFALGRLFGGFIVEKLGTTKSVLISSVLAFFFYALGIILGEKGLFVIALSGLFFAITFPTLILTVSNVFRKNSAYAVGIITMATSAISMAMNFFMGWLNDAMGVRYAYYTIPICLFISAFFIFLIHKNSSKREKQ</sequence>
<proteinExistence type="predicted"/>
<dbReference type="InterPro" id="IPR051788">
    <property type="entry name" value="MFS_Transporter"/>
</dbReference>
<dbReference type="Proteomes" id="UP000198625">
    <property type="component" value="Unassembled WGS sequence"/>
</dbReference>
<gene>
    <name evidence="8" type="ORF">SAMN05660462_01098</name>
</gene>
<keyword evidence="2" id="KW-0813">Transport</keyword>
<name>A0A1H3NFQ5_9FIRM</name>
<feature type="transmembrane region" description="Helical" evidence="6">
    <location>
        <begin position="184"/>
        <end position="206"/>
    </location>
</feature>
<feature type="transmembrane region" description="Helical" evidence="6">
    <location>
        <begin position="378"/>
        <end position="397"/>
    </location>
</feature>
<feature type="domain" description="Major facilitator superfamily (MFS) profile" evidence="7">
    <location>
        <begin position="29"/>
        <end position="402"/>
    </location>
</feature>
<dbReference type="EMBL" id="FNQE01000010">
    <property type="protein sequence ID" value="SDY87563.1"/>
    <property type="molecule type" value="Genomic_DNA"/>
</dbReference>
<evidence type="ECO:0000256" key="4">
    <source>
        <dbReference type="ARBA" id="ARBA00022989"/>
    </source>
</evidence>
<evidence type="ECO:0000256" key="2">
    <source>
        <dbReference type="ARBA" id="ARBA00022448"/>
    </source>
</evidence>
<dbReference type="GO" id="GO:0005886">
    <property type="term" value="C:plasma membrane"/>
    <property type="evidence" value="ECO:0007669"/>
    <property type="project" value="UniProtKB-SubCell"/>
</dbReference>
<dbReference type="OrthoDB" id="1674556at2"/>
<evidence type="ECO:0000259" key="7">
    <source>
        <dbReference type="PROSITE" id="PS50850"/>
    </source>
</evidence>
<keyword evidence="9" id="KW-1185">Reference proteome</keyword>
<feature type="transmembrane region" description="Helical" evidence="6">
    <location>
        <begin position="317"/>
        <end position="335"/>
    </location>
</feature>
<feature type="transmembrane region" description="Helical" evidence="6">
    <location>
        <begin position="226"/>
        <end position="243"/>
    </location>
</feature>
<keyword evidence="4 6" id="KW-1133">Transmembrane helix</keyword>
<dbReference type="GO" id="GO:0022857">
    <property type="term" value="F:transmembrane transporter activity"/>
    <property type="evidence" value="ECO:0007669"/>
    <property type="project" value="InterPro"/>
</dbReference>
<dbReference type="InterPro" id="IPR036259">
    <property type="entry name" value="MFS_trans_sf"/>
</dbReference>
<dbReference type="AlphaFoldDB" id="A0A1H3NFQ5"/>
<feature type="transmembrane region" description="Helical" evidence="6">
    <location>
        <begin position="293"/>
        <end position="311"/>
    </location>
</feature>
<dbReference type="PANTHER" id="PTHR23514:SF13">
    <property type="entry name" value="INNER MEMBRANE PROTEIN YBJJ"/>
    <property type="match status" value="1"/>
</dbReference>
<evidence type="ECO:0000256" key="6">
    <source>
        <dbReference type="SAM" id="Phobius"/>
    </source>
</evidence>
<dbReference type="PANTHER" id="PTHR23514">
    <property type="entry name" value="BYPASS OF STOP CODON PROTEIN 6"/>
    <property type="match status" value="1"/>
</dbReference>
<comment type="subcellular location">
    <subcellularLocation>
        <location evidence="1">Cell membrane</location>
        <topology evidence="1">Multi-pass membrane protein</topology>
    </subcellularLocation>
</comment>
<dbReference type="Gene3D" id="1.20.1250.20">
    <property type="entry name" value="MFS general substrate transporter like domains"/>
    <property type="match status" value="2"/>
</dbReference>
<protein>
    <submittedName>
        <fullName evidence="8">Fucose permease</fullName>
    </submittedName>
</protein>
<feature type="transmembrane region" description="Helical" evidence="6">
    <location>
        <begin position="117"/>
        <end position="137"/>
    </location>
</feature>
<organism evidence="8 9">
    <name type="scientific">Proteiniborus ethanoligenes</name>
    <dbReference type="NCBI Taxonomy" id="415015"/>
    <lineage>
        <taxon>Bacteria</taxon>
        <taxon>Bacillati</taxon>
        <taxon>Bacillota</taxon>
        <taxon>Clostridia</taxon>
        <taxon>Eubacteriales</taxon>
        <taxon>Proteiniborus</taxon>
    </lineage>
</organism>
<feature type="transmembrane region" description="Helical" evidence="6">
    <location>
        <begin position="347"/>
        <end position="366"/>
    </location>
</feature>
<evidence type="ECO:0000313" key="9">
    <source>
        <dbReference type="Proteomes" id="UP000198625"/>
    </source>
</evidence>
<feature type="transmembrane region" description="Helical" evidence="6">
    <location>
        <begin position="144"/>
        <end position="164"/>
    </location>
</feature>
<dbReference type="InterPro" id="IPR020846">
    <property type="entry name" value="MFS_dom"/>
</dbReference>
<feature type="transmembrane region" description="Helical" evidence="6">
    <location>
        <begin position="64"/>
        <end position="83"/>
    </location>
</feature>
<dbReference type="InterPro" id="IPR011701">
    <property type="entry name" value="MFS"/>
</dbReference>
<feature type="transmembrane region" description="Helical" evidence="6">
    <location>
        <begin position="263"/>
        <end position="281"/>
    </location>
</feature>
<keyword evidence="5 6" id="KW-0472">Membrane</keyword>
<accession>A0A1H3NFQ5</accession>